<gene>
    <name evidence="7" type="ORF">KUCA_T00005663001</name>
</gene>
<dbReference type="PROSITE" id="PS51329">
    <property type="entry name" value="C_CAP_COFACTOR_C"/>
    <property type="match status" value="1"/>
</dbReference>
<dbReference type="GO" id="GO:0090141">
    <property type="term" value="P:positive regulation of mitochondrial fission"/>
    <property type="evidence" value="ECO:0007669"/>
    <property type="project" value="EnsemblFungi"/>
</dbReference>
<evidence type="ECO:0000256" key="5">
    <source>
        <dbReference type="SAM" id="MobiDB-lite"/>
    </source>
</evidence>
<dbReference type="InterPro" id="IPR017901">
    <property type="entry name" value="C-CAP_CF_C-like"/>
</dbReference>
<dbReference type="GO" id="GO:0008179">
    <property type="term" value="F:adenylate cyclase binding"/>
    <property type="evidence" value="ECO:0007669"/>
    <property type="project" value="EnsemblFungi"/>
</dbReference>
<feature type="region of interest" description="Disordered" evidence="5">
    <location>
        <begin position="340"/>
        <end position="378"/>
    </location>
</feature>
<feature type="region of interest" description="Disordered" evidence="5">
    <location>
        <begin position="254"/>
        <end position="311"/>
    </location>
</feature>
<dbReference type="InterPro" id="IPR016098">
    <property type="entry name" value="CAP/MinC_C"/>
</dbReference>
<feature type="domain" description="C-CAP/cofactor C-like" evidence="6">
    <location>
        <begin position="380"/>
        <end position="514"/>
    </location>
</feature>
<dbReference type="EMBL" id="HG793131">
    <property type="protein sequence ID" value="CDK29670.1"/>
    <property type="molecule type" value="Genomic_DNA"/>
</dbReference>
<comment type="similarity">
    <text evidence="1 4">Belongs to the CAP family.</text>
</comment>
<accession>W6MXY0</accession>
<dbReference type="GeneID" id="34523041"/>
<dbReference type="Pfam" id="PF08603">
    <property type="entry name" value="CAP_C"/>
    <property type="match status" value="1"/>
</dbReference>
<dbReference type="SUPFAM" id="SSF101278">
    <property type="entry name" value="N-terminal domain of adenylylcyclase associated protein, CAP"/>
    <property type="match status" value="1"/>
</dbReference>
<dbReference type="GO" id="GO:0042802">
    <property type="term" value="F:identical protein binding"/>
    <property type="evidence" value="ECO:0007669"/>
    <property type="project" value="EnsemblFungi"/>
</dbReference>
<dbReference type="InterPro" id="IPR036222">
    <property type="entry name" value="CAP_N_sf"/>
</dbReference>
<dbReference type="InterPro" id="IPR001837">
    <property type="entry name" value="Adenylate_cyclase-assoc_CAP"/>
</dbReference>
<dbReference type="GO" id="GO:0019933">
    <property type="term" value="P:cAMP-mediated signaling"/>
    <property type="evidence" value="ECO:0007669"/>
    <property type="project" value="TreeGrafter"/>
</dbReference>
<dbReference type="InterPro" id="IPR013992">
    <property type="entry name" value="Adenylate_cyclase-assoc_CAP_N"/>
</dbReference>
<dbReference type="GO" id="GO:0030042">
    <property type="term" value="P:actin filament depolymerization"/>
    <property type="evidence" value="ECO:0007669"/>
    <property type="project" value="EnsemblFungi"/>
</dbReference>
<dbReference type="GO" id="GO:0031138">
    <property type="term" value="P:negative regulation of conjugation with cellular fusion"/>
    <property type="evidence" value="ECO:0007669"/>
    <property type="project" value="EnsemblFungi"/>
</dbReference>
<dbReference type="Pfam" id="PF21938">
    <property type="entry name" value="CAP_N"/>
    <property type="match status" value="1"/>
</dbReference>
<dbReference type="GO" id="GO:0000935">
    <property type="term" value="C:division septum"/>
    <property type="evidence" value="ECO:0007669"/>
    <property type="project" value="EnsemblFungi"/>
</dbReference>
<dbReference type="InterPro" id="IPR053950">
    <property type="entry name" value="CAP_N"/>
</dbReference>
<dbReference type="PANTHER" id="PTHR10652:SF0">
    <property type="entry name" value="ADENYLYL CYCLASE-ASSOCIATED PROTEIN"/>
    <property type="match status" value="1"/>
</dbReference>
<keyword evidence="8" id="KW-1185">Reference proteome</keyword>
<dbReference type="GO" id="GO:0030836">
    <property type="term" value="P:positive regulation of actin filament depolymerization"/>
    <property type="evidence" value="ECO:0007669"/>
    <property type="project" value="EnsemblFungi"/>
</dbReference>
<feature type="compositionally biased region" description="Pro residues" evidence="5">
    <location>
        <begin position="295"/>
        <end position="306"/>
    </location>
</feature>
<dbReference type="InterPro" id="IPR028417">
    <property type="entry name" value="CAP_CS_C"/>
</dbReference>
<dbReference type="GO" id="GO:0030308">
    <property type="term" value="P:negative regulation of cell growth"/>
    <property type="evidence" value="ECO:0007669"/>
    <property type="project" value="EnsemblFungi"/>
</dbReference>
<dbReference type="GO" id="GO:0030833">
    <property type="term" value="P:regulation of actin filament polymerization"/>
    <property type="evidence" value="ECO:0007669"/>
    <property type="project" value="EnsemblFungi"/>
</dbReference>
<dbReference type="HOGENOM" id="CLU_015780_1_0_1"/>
<dbReference type="GO" id="GO:0007265">
    <property type="term" value="P:Ras protein signal transduction"/>
    <property type="evidence" value="ECO:0007669"/>
    <property type="project" value="EnsemblFungi"/>
</dbReference>
<dbReference type="InterPro" id="IPR036223">
    <property type="entry name" value="CAP_C_sf"/>
</dbReference>
<dbReference type="PANTHER" id="PTHR10652">
    <property type="entry name" value="ADENYLYL CYCLASE-ASSOCIATED PROTEIN"/>
    <property type="match status" value="1"/>
</dbReference>
<dbReference type="GO" id="GO:0046579">
    <property type="term" value="P:positive regulation of Ras protein signal transduction"/>
    <property type="evidence" value="ECO:0007669"/>
    <property type="project" value="EnsemblFungi"/>
</dbReference>
<reference evidence="7" key="2">
    <citation type="submission" date="2014-02" db="EMBL/GenBank/DDBJ databases">
        <title>Complete DNA sequence of /Kuraishia capsulata/ illustrates novel genomic features among budding yeasts (/Saccharomycotina/).</title>
        <authorList>
            <person name="Morales L."/>
            <person name="Noel B."/>
            <person name="Porcel B."/>
            <person name="Marcet-Houben M."/>
            <person name="Hullo M-F."/>
            <person name="Sacerdot C."/>
            <person name="Tekaia F."/>
            <person name="Leh-Louis V."/>
            <person name="Despons L."/>
            <person name="Khanna V."/>
            <person name="Aury J-M."/>
            <person name="Barbe V."/>
            <person name="Couloux A."/>
            <person name="Labadie K."/>
            <person name="Pelletier E."/>
            <person name="Souciet J-L."/>
            <person name="Boekhout T."/>
            <person name="Gabaldon T."/>
            <person name="Wincker P."/>
            <person name="Dujon B."/>
        </authorList>
    </citation>
    <scope>NUCLEOTIDE SEQUENCE</scope>
    <source>
        <strain evidence="7">CBS 1993</strain>
    </source>
</reference>
<dbReference type="Proteomes" id="UP000019384">
    <property type="component" value="Unassembled WGS sequence"/>
</dbReference>
<sequence>MSADQNKYNIQGYNLVTLLKRLEAATSRLEDVTIFQESSLKNLEKSAIDTADTPSGSLTEGTTKAIGSAPSVPSTPDSGAPEPNVAAVEIPKSIKAFDDFISYSIDPFVAVSEKIDAVVGKQAQVFKDAFIGERKFLLAASLSKEVQPTDPVFGEALSPISTLIGETVKIKDENRKSPFFNNLNTVAEGVPVLGWVVTKTPVSFIPEYKDSSLFWANRILKEFKDKDESQVEWVKSFLKIFDDLKAYTKEYHTTGPTWNPQGGSLADALQETSASAVSDAPAPRDASAAPAPAAGGPPPPPPPPPASVFETSSAPAQEVGMNAVFSALNQGEKITSGLKKVDRSQMTHKNPELRASSQVPAKRSSPVPPKKPTGLTNKKPAKKELIDTKWLVENFDNPGEVITIEGEMHQSIFIGKCSNTVVQVKGKVNAISISECKKVGLVVDQLVSGVDVIKCSGFEIQVVDKIPLISIDKSDGGQIYLSKSSLDVEIYTSSTTALNVNVPTDGEDLAELPIPEQFKHTFGADGKITSTIVEHAG</sequence>
<feature type="compositionally biased region" description="Polar residues" evidence="5">
    <location>
        <begin position="52"/>
        <end position="62"/>
    </location>
</feature>
<dbReference type="Gene3D" id="2.160.20.70">
    <property type="match status" value="1"/>
</dbReference>
<dbReference type="InterPro" id="IPR018106">
    <property type="entry name" value="CAP_CS_N"/>
</dbReference>
<reference evidence="7" key="1">
    <citation type="submission" date="2013-12" db="EMBL/GenBank/DDBJ databases">
        <authorList>
            <person name="Genoscope - CEA"/>
        </authorList>
    </citation>
    <scope>NUCLEOTIDE SEQUENCE</scope>
    <source>
        <strain evidence="7">CBS 1993</strain>
    </source>
</reference>
<dbReference type="GO" id="GO:0035838">
    <property type="term" value="C:growing cell tip"/>
    <property type="evidence" value="ECO:0007669"/>
    <property type="project" value="EnsemblFungi"/>
</dbReference>
<protein>
    <recommendedName>
        <fullName evidence="3 4">Adenylyl cyclase-associated protein</fullName>
    </recommendedName>
</protein>
<organism evidence="7 8">
    <name type="scientific">Kuraishia capsulata CBS 1993</name>
    <dbReference type="NCBI Taxonomy" id="1382522"/>
    <lineage>
        <taxon>Eukaryota</taxon>
        <taxon>Fungi</taxon>
        <taxon>Dikarya</taxon>
        <taxon>Ascomycota</taxon>
        <taxon>Saccharomycotina</taxon>
        <taxon>Pichiomycetes</taxon>
        <taxon>Pichiales</taxon>
        <taxon>Pichiaceae</taxon>
        <taxon>Kuraishia</taxon>
    </lineage>
</organism>
<dbReference type="GO" id="GO:0003779">
    <property type="term" value="F:actin binding"/>
    <property type="evidence" value="ECO:0007669"/>
    <property type="project" value="EnsemblFungi"/>
</dbReference>
<evidence type="ECO:0000313" key="7">
    <source>
        <dbReference type="EMBL" id="CDK29670.1"/>
    </source>
</evidence>
<dbReference type="FunFam" id="1.25.40.330:FF:000001">
    <property type="entry name" value="Adenylyl cyclase-associated protein"/>
    <property type="match status" value="1"/>
</dbReference>
<evidence type="ECO:0000256" key="3">
    <source>
        <dbReference type="ARBA" id="ARBA00072052"/>
    </source>
</evidence>
<evidence type="ECO:0000256" key="2">
    <source>
        <dbReference type="ARBA" id="ARBA00054756"/>
    </source>
</evidence>
<name>W6MXY0_9ASCO</name>
<evidence type="ECO:0000313" key="8">
    <source>
        <dbReference type="Proteomes" id="UP000019384"/>
    </source>
</evidence>
<dbReference type="Pfam" id="PF01213">
    <property type="entry name" value="CAP_N-CM"/>
    <property type="match status" value="1"/>
</dbReference>
<dbReference type="GO" id="GO:0051014">
    <property type="term" value="P:actin filament severing"/>
    <property type="evidence" value="ECO:0007669"/>
    <property type="project" value="EnsemblFungi"/>
</dbReference>
<comment type="function">
    <text evidence="2">The N-terminal domain binds to adenylyl cyclase, thereby enabling adenylyl cyclase to be activated by upstream regulatory signals, such as Ras. The C-terminal domain is required for normal cellular morphology and growth control.</text>
</comment>
<feature type="region of interest" description="Disordered" evidence="5">
    <location>
        <begin position="46"/>
        <end position="83"/>
    </location>
</feature>
<dbReference type="PROSITE" id="PS01089">
    <property type="entry name" value="CAP_2"/>
    <property type="match status" value="1"/>
</dbReference>
<dbReference type="InterPro" id="IPR006599">
    <property type="entry name" value="CARP_motif"/>
</dbReference>
<feature type="compositionally biased region" description="Basic and acidic residues" evidence="5">
    <location>
        <begin position="340"/>
        <end position="352"/>
    </location>
</feature>
<proteinExistence type="inferred from homology"/>
<evidence type="ECO:0000256" key="1">
    <source>
        <dbReference type="ARBA" id="ARBA00007659"/>
    </source>
</evidence>
<dbReference type="AlphaFoldDB" id="W6MXY0"/>
<dbReference type="SUPFAM" id="SSF69340">
    <property type="entry name" value="C-terminal domain of adenylylcyclase associated protein"/>
    <property type="match status" value="1"/>
</dbReference>
<dbReference type="GO" id="GO:0010619">
    <property type="term" value="P:adenylate cyclase-activating glucose-activated G protein-coupled receptor signaling pathway"/>
    <property type="evidence" value="ECO:0007669"/>
    <property type="project" value="EnsemblFungi"/>
</dbReference>
<dbReference type="PROSITE" id="PS01088">
    <property type="entry name" value="CAP_1"/>
    <property type="match status" value="1"/>
</dbReference>
<dbReference type="STRING" id="1382522.W6MXY0"/>
<dbReference type="Gene3D" id="1.25.40.330">
    <property type="entry name" value="Adenylate cyclase-associated CAP, N-terminal domain"/>
    <property type="match status" value="1"/>
</dbReference>
<dbReference type="FunFam" id="2.160.20.70:FF:000008">
    <property type="entry name" value="Adenylyl cyclase-associated protein"/>
    <property type="match status" value="1"/>
</dbReference>
<evidence type="ECO:0000256" key="4">
    <source>
        <dbReference type="RuleBase" id="RU000647"/>
    </source>
</evidence>
<dbReference type="RefSeq" id="XP_022461653.1">
    <property type="nucleotide sequence ID" value="XM_022601107.1"/>
</dbReference>
<dbReference type="SMART" id="SM00673">
    <property type="entry name" value="CARP"/>
    <property type="match status" value="2"/>
</dbReference>
<evidence type="ECO:0000259" key="6">
    <source>
        <dbReference type="PROSITE" id="PS51329"/>
    </source>
</evidence>
<dbReference type="OrthoDB" id="77251at2759"/>
<dbReference type="GO" id="GO:0030479">
    <property type="term" value="C:actin cortical patch"/>
    <property type="evidence" value="ECO:0007669"/>
    <property type="project" value="EnsemblFungi"/>
</dbReference>
<dbReference type="InterPro" id="IPR013912">
    <property type="entry name" value="Adenylate_cyclase-assoc_CAP_C"/>
</dbReference>
<feature type="compositionally biased region" description="Low complexity" evidence="5">
    <location>
        <begin position="273"/>
        <end position="294"/>
    </location>
</feature>